<dbReference type="RefSeq" id="WP_109920793.1">
    <property type="nucleotide sequence ID" value="NZ_QGLF01000002.1"/>
</dbReference>
<dbReference type="Pfam" id="PF06620">
    <property type="entry name" value="DUF1150"/>
    <property type="match status" value="1"/>
</dbReference>
<proteinExistence type="predicted"/>
<dbReference type="EMBL" id="QGLF01000002">
    <property type="protein sequence ID" value="PWR22148.1"/>
    <property type="molecule type" value="Genomic_DNA"/>
</dbReference>
<evidence type="ECO:0000313" key="1">
    <source>
        <dbReference type="EMBL" id="PWR22148.1"/>
    </source>
</evidence>
<gene>
    <name evidence="1" type="ORF">DKG75_09260</name>
</gene>
<keyword evidence="2" id="KW-1185">Reference proteome</keyword>
<dbReference type="AlphaFoldDB" id="A0A317E4U2"/>
<evidence type="ECO:0000313" key="2">
    <source>
        <dbReference type="Proteomes" id="UP000246077"/>
    </source>
</evidence>
<comment type="caution">
    <text evidence="1">The sequence shown here is derived from an EMBL/GenBank/DDBJ whole genome shotgun (WGS) entry which is preliminary data.</text>
</comment>
<accession>A0A317E4U2</accession>
<evidence type="ECO:0008006" key="3">
    <source>
        <dbReference type="Google" id="ProtNLM"/>
    </source>
</evidence>
<dbReference type="OrthoDB" id="8449790at2"/>
<reference evidence="2" key="1">
    <citation type="submission" date="2018-05" db="EMBL/GenBank/DDBJ databases">
        <title>Zavarzinia sp. HR-AS.</title>
        <authorList>
            <person name="Lee Y."/>
            <person name="Jeon C.O."/>
        </authorList>
    </citation>
    <scope>NUCLEOTIDE SEQUENCE [LARGE SCALE GENOMIC DNA]</scope>
    <source>
        <strain evidence="2">DSM 1231</strain>
    </source>
</reference>
<sequence>MIGGTKDTDIRLITPEVLANLGGGVLVYVKPVTVEGKDVVAVHGADGALLALLETRDLAFAAALQYEMQPLSVH</sequence>
<dbReference type="InterPro" id="IPR009531">
    <property type="entry name" value="DUF1150"/>
</dbReference>
<organism evidence="1 2">
    <name type="scientific">Zavarzinia compransoris</name>
    <dbReference type="NCBI Taxonomy" id="1264899"/>
    <lineage>
        <taxon>Bacteria</taxon>
        <taxon>Pseudomonadati</taxon>
        <taxon>Pseudomonadota</taxon>
        <taxon>Alphaproteobacteria</taxon>
        <taxon>Rhodospirillales</taxon>
        <taxon>Zavarziniaceae</taxon>
        <taxon>Zavarzinia</taxon>
    </lineage>
</organism>
<protein>
    <recommendedName>
        <fullName evidence="3">DUF1150 domain-containing protein</fullName>
    </recommendedName>
</protein>
<name>A0A317E4U2_9PROT</name>
<dbReference type="Proteomes" id="UP000246077">
    <property type="component" value="Unassembled WGS sequence"/>
</dbReference>